<dbReference type="EMBL" id="FOZL01000001">
    <property type="protein sequence ID" value="SFS09840.1"/>
    <property type="molecule type" value="Genomic_DNA"/>
</dbReference>
<dbReference type="Pfam" id="PF13620">
    <property type="entry name" value="CarboxypepD_reg"/>
    <property type="match status" value="1"/>
</dbReference>
<evidence type="ECO:0000313" key="2">
    <source>
        <dbReference type="EMBL" id="SFS09840.1"/>
    </source>
</evidence>
<organism evidence="2 3">
    <name type="scientific">Granulicella pectinivorans</name>
    <dbReference type="NCBI Taxonomy" id="474950"/>
    <lineage>
        <taxon>Bacteria</taxon>
        <taxon>Pseudomonadati</taxon>
        <taxon>Acidobacteriota</taxon>
        <taxon>Terriglobia</taxon>
        <taxon>Terriglobales</taxon>
        <taxon>Acidobacteriaceae</taxon>
        <taxon>Granulicella</taxon>
    </lineage>
</organism>
<dbReference type="Proteomes" id="UP000199024">
    <property type="component" value="Unassembled WGS sequence"/>
</dbReference>
<dbReference type="SUPFAM" id="SSF49452">
    <property type="entry name" value="Starch-binding domain-like"/>
    <property type="match status" value="1"/>
</dbReference>
<keyword evidence="3" id="KW-1185">Reference proteome</keyword>
<dbReference type="GO" id="GO:0004180">
    <property type="term" value="F:carboxypeptidase activity"/>
    <property type="evidence" value="ECO:0007669"/>
    <property type="project" value="UniProtKB-KW"/>
</dbReference>
<dbReference type="OrthoDB" id="115803at2"/>
<name>A0A1I6M2A4_9BACT</name>
<dbReference type="InterPro" id="IPR013784">
    <property type="entry name" value="Carb-bd-like_fold"/>
</dbReference>
<keyword evidence="2" id="KW-0645">Protease</keyword>
<sequence length="352" mass="37453">MLKRQQERTLQLLCLLACLTAGPILHAQALLLDEALPEAPGFEQLQSTLTGTVKDIHGTPVESARVTLTGPTRTPQTTLSTADGRFRFDAIPPGPYTLTVKAAGLAITGASGIANPGETTEAPAFALPLTAAQATIDVVASREDVAAAQVEVEEKQRVLAIFPNFYVTYIQNPAPMTVKQKFGMAWKTSIDPVSFLMTGVVAGIEQAGNTYSGYGQGAAGYGRRYGASYGDDTISTFIAGAILPSVLHQDPRYFYKGTGSIKSRAWYAIRFVGICKGDNGKWQPNYSNVFGNLATAAISNAYYPAENRDGIGLTLGNALLGTAEGAIGNLFQEFLVRKLTPHVPDYGAVDKP</sequence>
<proteinExistence type="predicted"/>
<dbReference type="AlphaFoldDB" id="A0A1I6M2A4"/>
<dbReference type="GO" id="GO:0030246">
    <property type="term" value="F:carbohydrate binding"/>
    <property type="evidence" value="ECO:0007669"/>
    <property type="project" value="InterPro"/>
</dbReference>
<feature type="chain" id="PRO_5011751354" evidence="1">
    <location>
        <begin position="28"/>
        <end position="352"/>
    </location>
</feature>
<accession>A0A1I6M2A4</accession>
<dbReference type="Gene3D" id="2.60.40.1120">
    <property type="entry name" value="Carboxypeptidase-like, regulatory domain"/>
    <property type="match status" value="1"/>
</dbReference>
<keyword evidence="2" id="KW-0378">Hydrolase</keyword>
<evidence type="ECO:0000256" key="1">
    <source>
        <dbReference type="SAM" id="SignalP"/>
    </source>
</evidence>
<reference evidence="2 3" key="1">
    <citation type="submission" date="2016-10" db="EMBL/GenBank/DDBJ databases">
        <authorList>
            <person name="de Groot N.N."/>
        </authorList>
    </citation>
    <scope>NUCLEOTIDE SEQUENCE [LARGE SCALE GENOMIC DNA]</scope>
    <source>
        <strain evidence="2 3">DSM 21001</strain>
    </source>
</reference>
<evidence type="ECO:0000313" key="3">
    <source>
        <dbReference type="Proteomes" id="UP000199024"/>
    </source>
</evidence>
<dbReference type="RefSeq" id="WP_089838402.1">
    <property type="nucleotide sequence ID" value="NZ_FOZL01000001.1"/>
</dbReference>
<keyword evidence="1" id="KW-0732">Signal</keyword>
<gene>
    <name evidence="2" type="ORF">SAMN05421771_1706</name>
</gene>
<keyword evidence="2" id="KW-0121">Carboxypeptidase</keyword>
<feature type="signal peptide" evidence="1">
    <location>
        <begin position="1"/>
        <end position="27"/>
    </location>
</feature>
<protein>
    <submittedName>
        <fullName evidence="2">Carboxypeptidase regulatory-like domain-containing protein</fullName>
    </submittedName>
</protein>